<sequence>MDTSCGSGISSRDTDYSADSDIPDTAMNDRVNNNADKPMNLPTMDDSVCGESQASTPIARCAGDVPGLTTESKGSPNENGDTAGSSAPTAQCANDDPNIEFRMPIMRVRLKPPAHEDLWWPYLVPVSRAKTRPASYTALLATYGTTAHGTDWDLGEKDRPIVDDQNASYPSKIRETTLITFRNAWGAAGVCGG</sequence>
<accession>A0AAN6S3A5</accession>
<reference evidence="3" key="1">
    <citation type="journal article" date="2023" name="Mol. Phylogenet. Evol.">
        <title>Genome-scale phylogeny and comparative genomics of the fungal order Sordariales.</title>
        <authorList>
            <person name="Hensen N."/>
            <person name="Bonometti L."/>
            <person name="Westerberg I."/>
            <person name="Brannstrom I.O."/>
            <person name="Guillou S."/>
            <person name="Cros-Aarteil S."/>
            <person name="Calhoun S."/>
            <person name="Haridas S."/>
            <person name="Kuo A."/>
            <person name="Mondo S."/>
            <person name="Pangilinan J."/>
            <person name="Riley R."/>
            <person name="LaButti K."/>
            <person name="Andreopoulos B."/>
            <person name="Lipzen A."/>
            <person name="Chen C."/>
            <person name="Yan M."/>
            <person name="Daum C."/>
            <person name="Ng V."/>
            <person name="Clum A."/>
            <person name="Steindorff A."/>
            <person name="Ohm R.A."/>
            <person name="Martin F."/>
            <person name="Silar P."/>
            <person name="Natvig D.O."/>
            <person name="Lalanne C."/>
            <person name="Gautier V."/>
            <person name="Ament-Velasquez S.L."/>
            <person name="Kruys A."/>
            <person name="Hutchinson M.I."/>
            <person name="Powell A.J."/>
            <person name="Barry K."/>
            <person name="Miller A.N."/>
            <person name="Grigoriev I.V."/>
            <person name="Debuchy R."/>
            <person name="Gladieux P."/>
            <person name="Hiltunen Thoren M."/>
            <person name="Johannesson H."/>
        </authorList>
    </citation>
    <scope>NUCLEOTIDE SEQUENCE [LARGE SCALE GENOMIC DNA]</scope>
    <source>
        <strain evidence="3">CBS 340.73</strain>
    </source>
</reference>
<evidence type="ECO:0000313" key="3">
    <source>
        <dbReference type="Proteomes" id="UP001303473"/>
    </source>
</evidence>
<gene>
    <name evidence="2" type="ORF">QBC46DRAFT_410335</name>
</gene>
<evidence type="ECO:0000256" key="1">
    <source>
        <dbReference type="SAM" id="MobiDB-lite"/>
    </source>
</evidence>
<proteinExistence type="predicted"/>
<dbReference type="EMBL" id="MU853833">
    <property type="protein sequence ID" value="KAK3938271.1"/>
    <property type="molecule type" value="Genomic_DNA"/>
</dbReference>
<feature type="compositionally biased region" description="Polar residues" evidence="1">
    <location>
        <begin position="1"/>
        <end position="11"/>
    </location>
</feature>
<feature type="compositionally biased region" description="Polar residues" evidence="1">
    <location>
        <begin position="69"/>
        <end position="92"/>
    </location>
</feature>
<dbReference type="Proteomes" id="UP001303473">
    <property type="component" value="Unassembled WGS sequence"/>
</dbReference>
<keyword evidence="3" id="KW-1185">Reference proteome</keyword>
<name>A0AAN6S3A5_9PEZI</name>
<dbReference type="AlphaFoldDB" id="A0AAN6S3A5"/>
<evidence type="ECO:0000313" key="2">
    <source>
        <dbReference type="EMBL" id="KAK3938271.1"/>
    </source>
</evidence>
<comment type="caution">
    <text evidence="2">The sequence shown here is derived from an EMBL/GenBank/DDBJ whole genome shotgun (WGS) entry which is preliminary data.</text>
</comment>
<protein>
    <submittedName>
        <fullName evidence="2">Uncharacterized protein</fullName>
    </submittedName>
</protein>
<organism evidence="2 3">
    <name type="scientific">Diplogelasinospora grovesii</name>
    <dbReference type="NCBI Taxonomy" id="303347"/>
    <lineage>
        <taxon>Eukaryota</taxon>
        <taxon>Fungi</taxon>
        <taxon>Dikarya</taxon>
        <taxon>Ascomycota</taxon>
        <taxon>Pezizomycotina</taxon>
        <taxon>Sordariomycetes</taxon>
        <taxon>Sordariomycetidae</taxon>
        <taxon>Sordariales</taxon>
        <taxon>Diplogelasinosporaceae</taxon>
        <taxon>Diplogelasinospora</taxon>
    </lineage>
</organism>
<feature type="region of interest" description="Disordered" evidence="1">
    <location>
        <begin position="1"/>
        <end position="93"/>
    </location>
</feature>